<keyword evidence="3" id="KW-1185">Reference proteome</keyword>
<feature type="region of interest" description="Disordered" evidence="1">
    <location>
        <begin position="1"/>
        <end position="24"/>
    </location>
</feature>
<evidence type="ECO:0000313" key="2">
    <source>
        <dbReference type="EMBL" id="KAJ8656897.1"/>
    </source>
</evidence>
<evidence type="ECO:0000313" key="3">
    <source>
        <dbReference type="Proteomes" id="UP001234581"/>
    </source>
</evidence>
<sequence>MDIASLLAPEEKQQDNPQQSPPTYIRDDELMTRWTKCLLDAGFYLKPTQHSRLTDAILEPIAIPTTTTTANHNRFVIGTPIHIKVIGRHMNGSFRCHIGVGKASRPLCSSELYHDMRLLVVFFRASKEKSMSFISPQFIMFPTWLLHLFQYTRHSTTPGRTDVRFLECENLAKEDHIYRLNHVINKLFRFNLHDFDQSKLCNAVEVANYAFDETSQQSTPPLSYTTMISLLESPRPPKAKPICCNCNTKPASRRKLCVACYRYLLKHGEPRPLRLIVASRQQQQQQACTTTPLEGNDDNNSNTNVLKFDPPRQDTNNCIHPLTSPQHHQGIESTTMEQRLPGIYATMVQNPIQQQQQQQHSHAPRFCSSSSSNFLRQHHHIVEDASSTSSGSSPMTPRLAPSFSLYVDLYNSQPDGDEGL</sequence>
<comment type="caution">
    <text evidence="2">The sequence shown here is derived from an EMBL/GenBank/DDBJ whole genome shotgun (WGS) entry which is preliminary data.</text>
</comment>
<evidence type="ECO:0000256" key="1">
    <source>
        <dbReference type="SAM" id="MobiDB-lite"/>
    </source>
</evidence>
<accession>A0AAD7V2G2</accession>
<dbReference type="RefSeq" id="XP_058341810.1">
    <property type="nucleotide sequence ID" value="XM_058487510.1"/>
</dbReference>
<proteinExistence type="predicted"/>
<dbReference type="AlphaFoldDB" id="A0AAD7V2G2"/>
<protein>
    <submittedName>
        <fullName evidence="2">Uncharacterized protein</fullName>
    </submittedName>
</protein>
<dbReference type="GeneID" id="83214903"/>
<dbReference type="Proteomes" id="UP001234581">
    <property type="component" value="Unassembled WGS sequence"/>
</dbReference>
<gene>
    <name evidence="2" type="ORF">O0I10_007494</name>
</gene>
<name>A0AAD7V2G2_9FUNG</name>
<reference evidence="2 3" key="1">
    <citation type="submission" date="2023-03" db="EMBL/GenBank/DDBJ databases">
        <title>Genome sequence of Lichtheimia ornata CBS 291.66.</title>
        <authorList>
            <person name="Mohabir J.T."/>
            <person name="Shea T.P."/>
            <person name="Kurbessoian T."/>
            <person name="Berby B."/>
            <person name="Fontaine J."/>
            <person name="Livny J."/>
            <person name="Gnirke A."/>
            <person name="Stajich J.E."/>
            <person name="Cuomo C.A."/>
        </authorList>
    </citation>
    <scope>NUCLEOTIDE SEQUENCE [LARGE SCALE GENOMIC DNA]</scope>
    <source>
        <strain evidence="2">CBS 291.66</strain>
    </source>
</reference>
<organism evidence="2 3">
    <name type="scientific">Lichtheimia ornata</name>
    <dbReference type="NCBI Taxonomy" id="688661"/>
    <lineage>
        <taxon>Eukaryota</taxon>
        <taxon>Fungi</taxon>
        <taxon>Fungi incertae sedis</taxon>
        <taxon>Mucoromycota</taxon>
        <taxon>Mucoromycotina</taxon>
        <taxon>Mucoromycetes</taxon>
        <taxon>Mucorales</taxon>
        <taxon>Lichtheimiaceae</taxon>
        <taxon>Lichtheimia</taxon>
    </lineage>
</organism>
<dbReference type="EMBL" id="JARTCD010000036">
    <property type="protein sequence ID" value="KAJ8656897.1"/>
    <property type="molecule type" value="Genomic_DNA"/>
</dbReference>